<reference evidence="2 3" key="1">
    <citation type="submission" date="2023-01" db="EMBL/GenBank/DDBJ databases">
        <title>Novel species of the genus Asticcacaulis isolated from rivers.</title>
        <authorList>
            <person name="Lu H."/>
        </authorList>
    </citation>
    <scope>NUCLEOTIDE SEQUENCE [LARGE SCALE GENOMIC DNA]</scope>
    <source>
        <strain evidence="2 3">LKC15W</strain>
    </source>
</reference>
<accession>A0ABT5HEK8</accession>
<keyword evidence="1" id="KW-0812">Transmembrane</keyword>
<keyword evidence="1" id="KW-1133">Transmembrane helix</keyword>
<evidence type="ECO:0000256" key="1">
    <source>
        <dbReference type="SAM" id="Phobius"/>
    </source>
</evidence>
<dbReference type="Proteomes" id="UP001218579">
    <property type="component" value="Unassembled WGS sequence"/>
</dbReference>
<organism evidence="2 3">
    <name type="scientific">Asticcacaulis machinosus</name>
    <dbReference type="NCBI Taxonomy" id="2984211"/>
    <lineage>
        <taxon>Bacteria</taxon>
        <taxon>Pseudomonadati</taxon>
        <taxon>Pseudomonadota</taxon>
        <taxon>Alphaproteobacteria</taxon>
        <taxon>Caulobacterales</taxon>
        <taxon>Caulobacteraceae</taxon>
        <taxon>Asticcacaulis</taxon>
    </lineage>
</organism>
<keyword evidence="3" id="KW-1185">Reference proteome</keyword>
<evidence type="ECO:0000313" key="3">
    <source>
        <dbReference type="Proteomes" id="UP001218579"/>
    </source>
</evidence>
<sequence length="173" mass="19215">MINCLSPVQKLFVVVWAAIGFAMIISALAIQQTVVGVFAPETVSDGLDNAAIFTILIVAAAYIGLSVTIRGQFEFLDRVLHALSASFLKNHRSEGRVTRWMAERQIIEGWEEHVGRTGCAINFENLCGYLFDEYEIEIDELDDWRRNGSARKNLTDAQARQIIKAVAENVGIA</sequence>
<feature type="transmembrane region" description="Helical" evidence="1">
    <location>
        <begin position="12"/>
        <end position="30"/>
    </location>
</feature>
<feature type="transmembrane region" description="Helical" evidence="1">
    <location>
        <begin position="50"/>
        <end position="69"/>
    </location>
</feature>
<gene>
    <name evidence="2" type="ORF">PQU98_00960</name>
</gene>
<proteinExistence type="predicted"/>
<comment type="caution">
    <text evidence="2">The sequence shown here is derived from an EMBL/GenBank/DDBJ whole genome shotgun (WGS) entry which is preliminary data.</text>
</comment>
<dbReference type="EMBL" id="JAQQKV010000001">
    <property type="protein sequence ID" value="MDC7674691.1"/>
    <property type="molecule type" value="Genomic_DNA"/>
</dbReference>
<evidence type="ECO:0008006" key="4">
    <source>
        <dbReference type="Google" id="ProtNLM"/>
    </source>
</evidence>
<keyword evidence="1" id="KW-0472">Membrane</keyword>
<protein>
    <recommendedName>
        <fullName evidence="4">SMODS and SLOG-associating 2TM effector domain-containing protein</fullName>
    </recommendedName>
</protein>
<name>A0ABT5HEK8_9CAUL</name>
<dbReference type="RefSeq" id="WP_272743013.1">
    <property type="nucleotide sequence ID" value="NZ_JAQQKV010000001.1"/>
</dbReference>
<evidence type="ECO:0000313" key="2">
    <source>
        <dbReference type="EMBL" id="MDC7674691.1"/>
    </source>
</evidence>